<sequence length="286" mass="29822">MLTNANDFSLPIDITFGGDEPPARQPRPAGRRPMLIGMILAACLLSSVLSLAIAAALTHRLSSGMRERLVAFAAGVMLAAALLDLLPEALASTSEPQQILGSVLAGLLLFHLIERWSRDRRARAQAPVAAAPPASDSLRGAPWTVLIGDGLHNFVDGVLIAGAFLVHPWLGLTTAVAVTLHEIPQELGDFVVLSAAGWPRREAVLGNALSGLTSVLGGLVGWLALDGMQGLLPHALALAAASLIYIAVADLMPWLHQRDGRGGAAPHALAMSAGVVALPMAAHWLH</sequence>
<comment type="caution">
    <text evidence="6">The sequence shown here is derived from an EMBL/GenBank/DDBJ whole genome shotgun (WGS) entry which is preliminary data.</text>
</comment>
<evidence type="ECO:0000313" key="6">
    <source>
        <dbReference type="EMBL" id="OWQ85655.1"/>
    </source>
</evidence>
<dbReference type="GO" id="GO:0046873">
    <property type="term" value="F:metal ion transmembrane transporter activity"/>
    <property type="evidence" value="ECO:0007669"/>
    <property type="project" value="InterPro"/>
</dbReference>
<evidence type="ECO:0000256" key="2">
    <source>
        <dbReference type="ARBA" id="ARBA00022692"/>
    </source>
</evidence>
<dbReference type="InterPro" id="IPR003689">
    <property type="entry name" value="ZIP"/>
</dbReference>
<evidence type="ECO:0000256" key="3">
    <source>
        <dbReference type="ARBA" id="ARBA00022989"/>
    </source>
</evidence>
<proteinExistence type="predicted"/>
<feature type="transmembrane region" description="Helical" evidence="5">
    <location>
        <begin position="204"/>
        <end position="225"/>
    </location>
</feature>
<feature type="transmembrane region" description="Helical" evidence="5">
    <location>
        <begin position="69"/>
        <end position="90"/>
    </location>
</feature>
<dbReference type="PANTHER" id="PTHR16950">
    <property type="entry name" value="ZINC TRANSPORTER SLC39A7 HISTIDINE-RICH MEMBRANE PROTEIN KE4"/>
    <property type="match status" value="1"/>
</dbReference>
<keyword evidence="4 5" id="KW-0472">Membrane</keyword>
<evidence type="ECO:0000256" key="5">
    <source>
        <dbReference type="SAM" id="Phobius"/>
    </source>
</evidence>
<dbReference type="Proteomes" id="UP000197468">
    <property type="component" value="Unassembled WGS sequence"/>
</dbReference>
<keyword evidence="2 5" id="KW-0812">Transmembrane</keyword>
<feature type="transmembrane region" description="Helical" evidence="5">
    <location>
        <begin position="96"/>
        <end position="113"/>
    </location>
</feature>
<evidence type="ECO:0000256" key="4">
    <source>
        <dbReference type="ARBA" id="ARBA00023136"/>
    </source>
</evidence>
<organism evidence="6 7">
    <name type="scientific">Roseateles aquatilis</name>
    <dbReference type="NCBI Taxonomy" id="431061"/>
    <lineage>
        <taxon>Bacteria</taxon>
        <taxon>Pseudomonadati</taxon>
        <taxon>Pseudomonadota</taxon>
        <taxon>Betaproteobacteria</taxon>
        <taxon>Burkholderiales</taxon>
        <taxon>Sphaerotilaceae</taxon>
        <taxon>Roseateles</taxon>
    </lineage>
</organism>
<dbReference type="PANTHER" id="PTHR16950:SF16">
    <property type="entry name" value="ZINC TRANSPORTER ZIP13"/>
    <property type="match status" value="1"/>
</dbReference>
<accession>A0A246IZB0</accession>
<gene>
    <name evidence="6" type="ORF">CDN99_21465</name>
</gene>
<evidence type="ECO:0008006" key="8">
    <source>
        <dbReference type="Google" id="ProtNLM"/>
    </source>
</evidence>
<dbReference type="Pfam" id="PF02535">
    <property type="entry name" value="Zip"/>
    <property type="match status" value="1"/>
</dbReference>
<feature type="transmembrane region" description="Helical" evidence="5">
    <location>
        <begin position="264"/>
        <end position="285"/>
    </location>
</feature>
<keyword evidence="7" id="KW-1185">Reference proteome</keyword>
<keyword evidence="3 5" id="KW-1133">Transmembrane helix</keyword>
<dbReference type="AlphaFoldDB" id="A0A246IZB0"/>
<comment type="subcellular location">
    <subcellularLocation>
        <location evidence="1">Membrane</location>
        <topology evidence="1">Multi-pass membrane protein</topology>
    </subcellularLocation>
</comment>
<name>A0A246IZB0_9BURK</name>
<evidence type="ECO:0000256" key="1">
    <source>
        <dbReference type="ARBA" id="ARBA00004141"/>
    </source>
</evidence>
<protein>
    <recommendedName>
        <fullName evidence="8">ZIP family metal transporter</fullName>
    </recommendedName>
</protein>
<evidence type="ECO:0000313" key="7">
    <source>
        <dbReference type="Proteomes" id="UP000197468"/>
    </source>
</evidence>
<feature type="transmembrane region" description="Helical" evidence="5">
    <location>
        <begin position="34"/>
        <end position="57"/>
    </location>
</feature>
<dbReference type="GO" id="GO:0016020">
    <property type="term" value="C:membrane"/>
    <property type="evidence" value="ECO:0007669"/>
    <property type="project" value="UniProtKB-SubCell"/>
</dbReference>
<dbReference type="EMBL" id="NIOF01000012">
    <property type="protein sequence ID" value="OWQ85655.1"/>
    <property type="molecule type" value="Genomic_DNA"/>
</dbReference>
<reference evidence="6 7" key="1">
    <citation type="journal article" date="2008" name="Int. J. Syst. Evol. Microbiol.">
        <title>Description of Roseateles aquatilis sp. nov. and Roseateles terrae sp. nov., in the class Betaproteobacteria, and emended description of the genus Roseateles.</title>
        <authorList>
            <person name="Gomila M."/>
            <person name="Bowien B."/>
            <person name="Falsen E."/>
            <person name="Moore E.R."/>
            <person name="Lalucat J."/>
        </authorList>
    </citation>
    <scope>NUCLEOTIDE SEQUENCE [LARGE SCALE GENOMIC DNA]</scope>
    <source>
        <strain evidence="6 7">CCUG 48205</strain>
    </source>
</reference>
<feature type="transmembrane region" description="Helical" evidence="5">
    <location>
        <begin position="231"/>
        <end position="252"/>
    </location>
</feature>